<reference evidence="1" key="2">
    <citation type="journal article" date="2015" name="Data Brief">
        <title>Shoot transcriptome of the giant reed, Arundo donax.</title>
        <authorList>
            <person name="Barrero R.A."/>
            <person name="Guerrero F.D."/>
            <person name="Moolhuijzen P."/>
            <person name="Goolsby J.A."/>
            <person name="Tidwell J."/>
            <person name="Bellgard S.E."/>
            <person name="Bellgard M.I."/>
        </authorList>
    </citation>
    <scope>NUCLEOTIDE SEQUENCE</scope>
    <source>
        <tissue evidence="1">Shoot tissue taken approximately 20 cm above the soil surface</tissue>
    </source>
</reference>
<proteinExistence type="predicted"/>
<sequence length="60" mass="6919">MVYNNPVYVLNLSLCVIGHWETQHTVGKKILSSSIDWKDDLGGVSLGKARRWLHERLTWP</sequence>
<organism evidence="1">
    <name type="scientific">Arundo donax</name>
    <name type="common">Giant reed</name>
    <name type="synonym">Donax arundinaceus</name>
    <dbReference type="NCBI Taxonomy" id="35708"/>
    <lineage>
        <taxon>Eukaryota</taxon>
        <taxon>Viridiplantae</taxon>
        <taxon>Streptophyta</taxon>
        <taxon>Embryophyta</taxon>
        <taxon>Tracheophyta</taxon>
        <taxon>Spermatophyta</taxon>
        <taxon>Magnoliopsida</taxon>
        <taxon>Liliopsida</taxon>
        <taxon>Poales</taxon>
        <taxon>Poaceae</taxon>
        <taxon>PACMAD clade</taxon>
        <taxon>Arundinoideae</taxon>
        <taxon>Arundineae</taxon>
        <taxon>Arundo</taxon>
    </lineage>
</organism>
<accession>A0A0A9C0D4</accession>
<dbReference type="EMBL" id="GBRH01228879">
    <property type="protein sequence ID" value="JAD69016.1"/>
    <property type="molecule type" value="Transcribed_RNA"/>
</dbReference>
<reference evidence="1" key="1">
    <citation type="submission" date="2014-09" db="EMBL/GenBank/DDBJ databases">
        <authorList>
            <person name="Magalhaes I.L.F."/>
            <person name="Oliveira U."/>
            <person name="Santos F.R."/>
            <person name="Vidigal T.H.D.A."/>
            <person name="Brescovit A.D."/>
            <person name="Santos A.J."/>
        </authorList>
    </citation>
    <scope>NUCLEOTIDE SEQUENCE</scope>
    <source>
        <tissue evidence="1">Shoot tissue taken approximately 20 cm above the soil surface</tissue>
    </source>
</reference>
<evidence type="ECO:0000313" key="1">
    <source>
        <dbReference type="EMBL" id="JAD69016.1"/>
    </source>
</evidence>
<name>A0A0A9C0D4_ARUDO</name>
<dbReference type="AlphaFoldDB" id="A0A0A9C0D4"/>
<protein>
    <submittedName>
        <fullName evidence="1">Uncharacterized protein</fullName>
    </submittedName>
</protein>